<protein>
    <submittedName>
        <fullName evidence="6">Helix-turn-helix domain-containing protein</fullName>
    </submittedName>
</protein>
<dbReference type="PROSITE" id="PS00041">
    <property type="entry name" value="HTH_ARAC_FAMILY_1"/>
    <property type="match status" value="1"/>
</dbReference>
<dbReference type="SUPFAM" id="SSF46689">
    <property type="entry name" value="Homeodomain-like"/>
    <property type="match status" value="1"/>
</dbReference>
<dbReference type="PROSITE" id="PS01124">
    <property type="entry name" value="HTH_ARAC_FAMILY_2"/>
    <property type="match status" value="1"/>
</dbReference>
<feature type="transmembrane region" description="Helical" evidence="4">
    <location>
        <begin position="137"/>
        <end position="159"/>
    </location>
</feature>
<sequence length="379" mass="43773">MGKIDLLIIVTVVSLFISLFLAFFLFAVKTKHKISNYLFATFLILSAIDTSQTLFNLIVDKPSNFGMLRGLCAFLQIPVFYLYVLSVCYSDFKLKPKHLLHLLPFVIANAILIPRFYAVDVASKINFIQNYQNKIEIQFNHILIHVQLIVYIIAVFMVLRKAKKLYLENCTGTSISSYNWLFQFTVVLTILYSGALLKNVFKFSDYPYVSEWIKIGLLVFQLFIVCWYLFKALNNPGLFRSIDSKLQLVSDIVLEEKNNAQLAVSEKEYNEDLLKLQQYMAEEKPFLDPSLTIQDVSKGIAIPVRDLSLLINHRLEQHFYDFINTYRIESAMNILKDVTKSKVTILEILYDVGFNSKSSFNTAFKKHTGFTPTDYRKAL</sequence>
<accession>A0A9X2ZCN6</accession>
<dbReference type="GO" id="GO:0043565">
    <property type="term" value="F:sequence-specific DNA binding"/>
    <property type="evidence" value="ECO:0007669"/>
    <property type="project" value="InterPro"/>
</dbReference>
<feature type="transmembrane region" description="Helical" evidence="4">
    <location>
        <begin position="180"/>
        <end position="200"/>
    </location>
</feature>
<comment type="caution">
    <text evidence="6">The sequence shown here is derived from an EMBL/GenBank/DDBJ whole genome shotgun (WGS) entry which is preliminary data.</text>
</comment>
<dbReference type="InterPro" id="IPR018060">
    <property type="entry name" value="HTH_AraC"/>
</dbReference>
<dbReference type="PANTHER" id="PTHR43280">
    <property type="entry name" value="ARAC-FAMILY TRANSCRIPTIONAL REGULATOR"/>
    <property type="match status" value="1"/>
</dbReference>
<evidence type="ECO:0000256" key="4">
    <source>
        <dbReference type="SAM" id="Phobius"/>
    </source>
</evidence>
<gene>
    <name evidence="6" type="ORF">OIU83_06490</name>
</gene>
<dbReference type="Pfam" id="PF12833">
    <property type="entry name" value="HTH_18"/>
    <property type="match status" value="1"/>
</dbReference>
<feature type="transmembrane region" description="Helical" evidence="4">
    <location>
        <begin position="212"/>
        <end position="230"/>
    </location>
</feature>
<proteinExistence type="predicted"/>
<evidence type="ECO:0000313" key="7">
    <source>
        <dbReference type="Proteomes" id="UP001151079"/>
    </source>
</evidence>
<feature type="transmembrane region" description="Helical" evidence="4">
    <location>
        <begin position="37"/>
        <end position="59"/>
    </location>
</feature>
<dbReference type="InterPro" id="IPR018062">
    <property type="entry name" value="HTH_AraC-typ_CS"/>
</dbReference>
<evidence type="ECO:0000256" key="2">
    <source>
        <dbReference type="ARBA" id="ARBA00023125"/>
    </source>
</evidence>
<dbReference type="EMBL" id="JAOZEW010000005">
    <property type="protein sequence ID" value="MCV9927292.1"/>
    <property type="molecule type" value="Genomic_DNA"/>
</dbReference>
<keyword evidence="4" id="KW-0812">Transmembrane</keyword>
<dbReference type="PANTHER" id="PTHR43280:SF29">
    <property type="entry name" value="ARAC-FAMILY TRANSCRIPTIONAL REGULATOR"/>
    <property type="match status" value="1"/>
</dbReference>
<dbReference type="RefSeq" id="WP_264205460.1">
    <property type="nucleotide sequence ID" value="NZ_JAOZEW010000005.1"/>
</dbReference>
<feature type="transmembrane region" description="Helical" evidence="4">
    <location>
        <begin position="6"/>
        <end position="28"/>
    </location>
</feature>
<keyword evidence="4" id="KW-0472">Membrane</keyword>
<keyword evidence="4" id="KW-1133">Transmembrane helix</keyword>
<organism evidence="6 7">
    <name type="scientific">Flavobacterium shii</name>
    <dbReference type="NCBI Taxonomy" id="2987687"/>
    <lineage>
        <taxon>Bacteria</taxon>
        <taxon>Pseudomonadati</taxon>
        <taxon>Bacteroidota</taxon>
        <taxon>Flavobacteriia</taxon>
        <taxon>Flavobacteriales</taxon>
        <taxon>Flavobacteriaceae</taxon>
        <taxon>Flavobacterium</taxon>
    </lineage>
</organism>
<dbReference type="GO" id="GO:0003700">
    <property type="term" value="F:DNA-binding transcription factor activity"/>
    <property type="evidence" value="ECO:0007669"/>
    <property type="project" value="InterPro"/>
</dbReference>
<evidence type="ECO:0000259" key="5">
    <source>
        <dbReference type="PROSITE" id="PS01124"/>
    </source>
</evidence>
<dbReference type="Gene3D" id="1.10.10.60">
    <property type="entry name" value="Homeodomain-like"/>
    <property type="match status" value="1"/>
</dbReference>
<dbReference type="AlphaFoldDB" id="A0A9X2ZCN6"/>
<evidence type="ECO:0000313" key="6">
    <source>
        <dbReference type="EMBL" id="MCV9927292.1"/>
    </source>
</evidence>
<dbReference type="Proteomes" id="UP001151079">
    <property type="component" value="Unassembled WGS sequence"/>
</dbReference>
<evidence type="ECO:0000256" key="1">
    <source>
        <dbReference type="ARBA" id="ARBA00023015"/>
    </source>
</evidence>
<name>A0A9X2ZCN6_9FLAO</name>
<dbReference type="SMART" id="SM00342">
    <property type="entry name" value="HTH_ARAC"/>
    <property type="match status" value="1"/>
</dbReference>
<keyword evidence="1" id="KW-0805">Transcription regulation</keyword>
<reference evidence="6" key="1">
    <citation type="submission" date="2022-10" db="EMBL/GenBank/DDBJ databases">
        <title>Two novel species of Flavobacterium.</title>
        <authorList>
            <person name="Liu Q."/>
            <person name="Xin Y.-H."/>
        </authorList>
    </citation>
    <scope>NUCLEOTIDE SEQUENCE</scope>
    <source>
        <strain evidence="6">LS1R49</strain>
    </source>
</reference>
<feature type="transmembrane region" description="Helical" evidence="4">
    <location>
        <begin position="99"/>
        <end position="117"/>
    </location>
</feature>
<evidence type="ECO:0000256" key="3">
    <source>
        <dbReference type="ARBA" id="ARBA00023163"/>
    </source>
</evidence>
<dbReference type="PRINTS" id="PR00032">
    <property type="entry name" value="HTHARAC"/>
</dbReference>
<keyword evidence="2" id="KW-0238">DNA-binding</keyword>
<keyword evidence="3" id="KW-0804">Transcription</keyword>
<feature type="transmembrane region" description="Helical" evidence="4">
    <location>
        <begin position="65"/>
        <end position="87"/>
    </location>
</feature>
<keyword evidence="7" id="KW-1185">Reference proteome</keyword>
<dbReference type="InterPro" id="IPR009057">
    <property type="entry name" value="Homeodomain-like_sf"/>
</dbReference>
<dbReference type="InterPro" id="IPR020449">
    <property type="entry name" value="Tscrpt_reg_AraC-type_HTH"/>
</dbReference>
<feature type="domain" description="HTH araC/xylS-type" evidence="5">
    <location>
        <begin position="271"/>
        <end position="378"/>
    </location>
</feature>